<dbReference type="InterPro" id="IPR046965">
    <property type="entry name" value="Cyclin_A/B-like"/>
</dbReference>
<proteinExistence type="inferred from homology"/>
<keyword evidence="5" id="KW-0131">Cell cycle</keyword>
<dbReference type="GO" id="GO:0051301">
    <property type="term" value="P:cell division"/>
    <property type="evidence" value="ECO:0007669"/>
    <property type="project" value="UniProtKB-KW"/>
</dbReference>
<dbReference type="Pfam" id="PF02984">
    <property type="entry name" value="Cyclin_C"/>
    <property type="match status" value="1"/>
</dbReference>
<comment type="subunit">
    <text evidence="2">Interacts with the CDC2 protein kinase to form a serine/threonine kinase holoenzyme complex also known as maturation promoting factor (MPF). The cyclin subunit imparts substrate specificity to the complex.</text>
</comment>
<name>A0A396J1S5_MEDTR</name>
<protein>
    <recommendedName>
        <fullName evidence="6">B-like cyclin</fullName>
    </recommendedName>
</protein>
<comment type="similarity">
    <text evidence="1">Belongs to the cyclin family. Cyclin AB subfamily.</text>
</comment>
<keyword evidence="4 7" id="KW-0195">Cyclin</keyword>
<dbReference type="AlphaFoldDB" id="A0A396J1S5"/>
<dbReference type="EMBL" id="PSQE01000003">
    <property type="protein sequence ID" value="RHN70335.1"/>
    <property type="molecule type" value="Genomic_DNA"/>
</dbReference>
<evidence type="ECO:0000256" key="2">
    <source>
        <dbReference type="ARBA" id="ARBA00011177"/>
    </source>
</evidence>
<dbReference type="InterPro" id="IPR013763">
    <property type="entry name" value="Cyclin-like_dom"/>
</dbReference>
<dbReference type="SMART" id="SM00385">
    <property type="entry name" value="CYCLIN"/>
    <property type="match status" value="2"/>
</dbReference>
<dbReference type="InterPro" id="IPR006671">
    <property type="entry name" value="Cyclin_N"/>
</dbReference>
<comment type="caution">
    <text evidence="10">The sequence shown here is derived from an EMBL/GenBank/DDBJ whole genome shotgun (WGS) entry which is preliminary data.</text>
</comment>
<dbReference type="Gramene" id="rna18905">
    <property type="protein sequence ID" value="RHN70335.1"/>
    <property type="gene ID" value="gene18905"/>
</dbReference>
<dbReference type="InterPro" id="IPR004367">
    <property type="entry name" value="Cyclin_C-dom"/>
</dbReference>
<accession>A0A396J1S5</accession>
<gene>
    <name evidence="10" type="ORF">MtrunA17_Chr3g0134431</name>
</gene>
<sequence length="259" mass="30616">MNTSAAKREENVIYTYLRSMELEEKRRPMKDYMEILQRYITPELRGKLVDWLVEVAEEYKLHNDTLHLAVSYIDIFLSSHPIRRINLELLGVSSFYIASKYEDITPPQVQDLCFTTRDKFNKEEVQEMENKILKTLDFDLSNPTVMTFLRQESAKSDSYLQFEFLTNYLAELSLLDYDCLSFLPSLVAASTKALQEYSEYKPVELRECVLVLHDLHTSEKGASFKAIRTKYKQHEVNIFFIPFLRLYHGKFNDMISFYM</sequence>
<evidence type="ECO:0000256" key="7">
    <source>
        <dbReference type="RuleBase" id="RU000383"/>
    </source>
</evidence>
<dbReference type="PIRSF" id="PIRSF001771">
    <property type="entry name" value="Cyclin_A_B_D_E"/>
    <property type="match status" value="1"/>
</dbReference>
<dbReference type="GO" id="GO:0044772">
    <property type="term" value="P:mitotic cell cycle phase transition"/>
    <property type="evidence" value="ECO:0007669"/>
    <property type="project" value="InterPro"/>
</dbReference>
<dbReference type="SUPFAM" id="SSF47954">
    <property type="entry name" value="Cyclin-like"/>
    <property type="match status" value="2"/>
</dbReference>
<evidence type="ECO:0000256" key="5">
    <source>
        <dbReference type="ARBA" id="ARBA00023306"/>
    </source>
</evidence>
<evidence type="ECO:0000259" key="8">
    <source>
        <dbReference type="SMART" id="SM00385"/>
    </source>
</evidence>
<evidence type="ECO:0000256" key="1">
    <source>
        <dbReference type="ARBA" id="ARBA00006955"/>
    </source>
</evidence>
<organism evidence="10">
    <name type="scientific">Medicago truncatula</name>
    <name type="common">Barrel medic</name>
    <name type="synonym">Medicago tribuloides</name>
    <dbReference type="NCBI Taxonomy" id="3880"/>
    <lineage>
        <taxon>Eukaryota</taxon>
        <taxon>Viridiplantae</taxon>
        <taxon>Streptophyta</taxon>
        <taxon>Embryophyta</taxon>
        <taxon>Tracheophyta</taxon>
        <taxon>Spermatophyta</taxon>
        <taxon>Magnoliopsida</taxon>
        <taxon>eudicotyledons</taxon>
        <taxon>Gunneridae</taxon>
        <taxon>Pentapetalae</taxon>
        <taxon>rosids</taxon>
        <taxon>fabids</taxon>
        <taxon>Fabales</taxon>
        <taxon>Fabaceae</taxon>
        <taxon>Papilionoideae</taxon>
        <taxon>50 kb inversion clade</taxon>
        <taxon>NPAAA clade</taxon>
        <taxon>Hologalegina</taxon>
        <taxon>IRL clade</taxon>
        <taxon>Trifolieae</taxon>
        <taxon>Medicago</taxon>
    </lineage>
</organism>
<keyword evidence="3" id="KW-0132">Cell division</keyword>
<dbReference type="PANTHER" id="PTHR10177">
    <property type="entry name" value="CYCLINS"/>
    <property type="match status" value="1"/>
</dbReference>
<dbReference type="Pfam" id="PF00134">
    <property type="entry name" value="Cyclin_N"/>
    <property type="match status" value="1"/>
</dbReference>
<dbReference type="GO" id="GO:0016538">
    <property type="term" value="F:cyclin-dependent protein serine/threonine kinase regulator activity"/>
    <property type="evidence" value="ECO:0007669"/>
    <property type="project" value="InterPro"/>
</dbReference>
<feature type="domain" description="Cyclin-like" evidence="8">
    <location>
        <begin position="147"/>
        <end position="214"/>
    </location>
</feature>
<reference evidence="10" key="1">
    <citation type="journal article" date="2018" name="Nat. Plants">
        <title>Whole-genome landscape of Medicago truncatula symbiotic genes.</title>
        <authorList>
            <person name="Pecrix Y."/>
            <person name="Gamas P."/>
            <person name="Carrere S."/>
        </authorList>
    </citation>
    <scope>NUCLEOTIDE SEQUENCE</scope>
    <source>
        <tissue evidence="10">Leaves</tissue>
    </source>
</reference>
<dbReference type="Proteomes" id="UP000265566">
    <property type="component" value="Chromosome 3"/>
</dbReference>
<evidence type="ECO:0000259" key="9">
    <source>
        <dbReference type="SMART" id="SM01332"/>
    </source>
</evidence>
<evidence type="ECO:0000256" key="3">
    <source>
        <dbReference type="ARBA" id="ARBA00022618"/>
    </source>
</evidence>
<evidence type="ECO:0000256" key="4">
    <source>
        <dbReference type="ARBA" id="ARBA00023127"/>
    </source>
</evidence>
<dbReference type="SMART" id="SM01332">
    <property type="entry name" value="Cyclin_C"/>
    <property type="match status" value="1"/>
</dbReference>
<dbReference type="Gene3D" id="1.10.472.10">
    <property type="entry name" value="Cyclin-like"/>
    <property type="match status" value="2"/>
</dbReference>
<dbReference type="InterPro" id="IPR039361">
    <property type="entry name" value="Cyclin"/>
</dbReference>
<evidence type="ECO:0000256" key="6">
    <source>
        <dbReference type="ARBA" id="ARBA00032263"/>
    </source>
</evidence>
<dbReference type="FunFam" id="1.10.472.10:FF:000001">
    <property type="entry name" value="G2/mitotic-specific cyclin"/>
    <property type="match status" value="1"/>
</dbReference>
<feature type="domain" description="Cyclin-like" evidence="8">
    <location>
        <begin position="50"/>
        <end position="134"/>
    </location>
</feature>
<dbReference type="InterPro" id="IPR036915">
    <property type="entry name" value="Cyclin-like_sf"/>
</dbReference>
<evidence type="ECO:0000313" key="10">
    <source>
        <dbReference type="EMBL" id="RHN70335.1"/>
    </source>
</evidence>
<feature type="domain" description="Cyclin C-terminal" evidence="9">
    <location>
        <begin position="143"/>
        <end position="242"/>
    </location>
</feature>